<accession>A0A061G5T6</accession>
<dbReference type="InterPro" id="IPR045218">
    <property type="entry name" value="DA1-like"/>
</dbReference>
<protein>
    <recommendedName>
        <fullName evidence="1">Protein DA1-like domain-containing protein</fullName>
    </recommendedName>
</protein>
<feature type="domain" description="Protein DA1-like" evidence="1">
    <location>
        <begin position="144"/>
        <end position="252"/>
    </location>
</feature>
<dbReference type="Proteomes" id="UP000026915">
    <property type="component" value="Chromosome 3"/>
</dbReference>
<keyword evidence="3" id="KW-1185">Reference proteome</keyword>
<gene>
    <name evidence="2" type="ORF">TCM_016571</name>
</gene>
<dbReference type="PANTHER" id="PTHR24209">
    <property type="entry name" value="PROTEIN DA1-RELATED 2"/>
    <property type="match status" value="1"/>
</dbReference>
<dbReference type="AlphaFoldDB" id="A0A061G5T6"/>
<evidence type="ECO:0000313" key="3">
    <source>
        <dbReference type="Proteomes" id="UP000026915"/>
    </source>
</evidence>
<proteinExistence type="predicted"/>
<dbReference type="Gramene" id="EOY25170">
    <property type="protein sequence ID" value="EOY25170"/>
    <property type="gene ID" value="TCM_016571"/>
</dbReference>
<dbReference type="EMBL" id="CM001881">
    <property type="protein sequence ID" value="EOY25170.1"/>
    <property type="molecule type" value="Genomic_DNA"/>
</dbReference>
<dbReference type="eggNOG" id="KOG1703">
    <property type="taxonomic scope" value="Eukaryota"/>
</dbReference>
<reference evidence="2 3" key="1">
    <citation type="journal article" date="2013" name="Genome Biol.">
        <title>The genome sequence of the most widely cultivated cacao type and its use to identify candidate genes regulating pod color.</title>
        <authorList>
            <person name="Motamayor J.C."/>
            <person name="Mockaitis K."/>
            <person name="Schmutz J."/>
            <person name="Haiminen N."/>
            <person name="Iii D.L."/>
            <person name="Cornejo O."/>
            <person name="Findley S.D."/>
            <person name="Zheng P."/>
            <person name="Utro F."/>
            <person name="Royaert S."/>
            <person name="Saski C."/>
            <person name="Jenkins J."/>
            <person name="Podicheti R."/>
            <person name="Zhao M."/>
            <person name="Scheffler B.E."/>
            <person name="Stack J.C."/>
            <person name="Feltus F.A."/>
            <person name="Mustiga G.M."/>
            <person name="Amores F."/>
            <person name="Phillips W."/>
            <person name="Marelli J.P."/>
            <person name="May G.D."/>
            <person name="Shapiro H."/>
            <person name="Ma J."/>
            <person name="Bustamante C.D."/>
            <person name="Schnell R.J."/>
            <person name="Main D."/>
            <person name="Gilbert D."/>
            <person name="Parida L."/>
            <person name="Kuhn D.N."/>
        </authorList>
    </citation>
    <scope>NUCLEOTIDE SEQUENCE [LARGE SCALE GENOMIC DNA]</scope>
    <source>
        <strain evidence="3">cv. Matina 1-6</strain>
    </source>
</reference>
<dbReference type="STRING" id="3641.A0A061G5T6"/>
<organism evidence="2 3">
    <name type="scientific">Theobroma cacao</name>
    <name type="common">Cacao</name>
    <name type="synonym">Cocoa</name>
    <dbReference type="NCBI Taxonomy" id="3641"/>
    <lineage>
        <taxon>Eukaryota</taxon>
        <taxon>Viridiplantae</taxon>
        <taxon>Streptophyta</taxon>
        <taxon>Embryophyta</taxon>
        <taxon>Tracheophyta</taxon>
        <taxon>Spermatophyta</taxon>
        <taxon>Magnoliopsida</taxon>
        <taxon>eudicotyledons</taxon>
        <taxon>Gunneridae</taxon>
        <taxon>Pentapetalae</taxon>
        <taxon>rosids</taxon>
        <taxon>malvids</taxon>
        <taxon>Malvales</taxon>
        <taxon>Malvaceae</taxon>
        <taxon>Byttnerioideae</taxon>
        <taxon>Theobroma</taxon>
    </lineage>
</organism>
<dbReference type="HOGENOM" id="CLU_015906_0_0_1"/>
<dbReference type="Pfam" id="PF12315">
    <property type="entry name" value="DA1-like"/>
    <property type="match status" value="1"/>
</dbReference>
<dbReference type="InParanoid" id="A0A061G5T6"/>
<dbReference type="InterPro" id="IPR022087">
    <property type="entry name" value="DA1-like_dom"/>
</dbReference>
<dbReference type="PANTHER" id="PTHR24209:SF31">
    <property type="entry name" value="PROTEIN DA1-LIKE ISOFORM X1"/>
    <property type="match status" value="1"/>
</dbReference>
<sequence length="260" mass="29720">MQDILMLSTRFWKQKICAAHQHDKTLICTLCERYKPRNERYVELGSGGWQVCHDCCSTAVNSAEKLKTLIGKVQALFRESKLVVGKDIPIFLVTADELGKFQNSHEISDAATIIPMRDIVIEAVEKWAVISIPNDASVVKPPRYEDVGEEVREGLCHMMAYKWLEFSKSDVEGCFCLTDEQSEYAKDFRTYLKQKMKEARYRVADIQRFMEAKHEADERGQAAPETIDGIDGFKNVMHAVDKYGLAYTLDFVAHKKTLPK</sequence>
<evidence type="ECO:0000313" key="2">
    <source>
        <dbReference type="EMBL" id="EOY25170.1"/>
    </source>
</evidence>
<evidence type="ECO:0000259" key="1">
    <source>
        <dbReference type="Pfam" id="PF12315"/>
    </source>
</evidence>
<name>A0A061G5T6_THECC</name>